<protein>
    <submittedName>
        <fullName evidence="2">Uncharacterized protein</fullName>
    </submittedName>
</protein>
<sequence length="128" mass="14631">MTNMDINLGYWLNKSISDIAGAKKQTFSLVHCNLITAICRAQGVPNVEDESPWLPFQPITFSYFQDLDNGPVEVPVNEDEHHEPMAHQGAVDVEEDVEMMAEYNQFEHGEHPQQHQSPHHQPHHEPQP</sequence>
<gene>
    <name evidence="2" type="ORF">A2U01_0023904</name>
</gene>
<keyword evidence="3" id="KW-1185">Reference proteome</keyword>
<reference evidence="2 3" key="1">
    <citation type="journal article" date="2018" name="Front. Plant Sci.">
        <title>Red Clover (Trifolium pratense) and Zigzag Clover (T. medium) - A Picture of Genomic Similarities and Differences.</title>
        <authorList>
            <person name="Dluhosova J."/>
            <person name="Istvanek J."/>
            <person name="Nedelnik J."/>
            <person name="Repkova J."/>
        </authorList>
    </citation>
    <scope>NUCLEOTIDE SEQUENCE [LARGE SCALE GENOMIC DNA]</scope>
    <source>
        <strain evidence="3">cv. 10/8</strain>
        <tissue evidence="2">Leaf</tissue>
    </source>
</reference>
<dbReference type="EMBL" id="LXQA010050452">
    <property type="protein sequence ID" value="MCI02870.1"/>
    <property type="molecule type" value="Genomic_DNA"/>
</dbReference>
<comment type="caution">
    <text evidence="2">The sequence shown here is derived from an EMBL/GenBank/DDBJ whole genome shotgun (WGS) entry which is preliminary data.</text>
</comment>
<evidence type="ECO:0000256" key="1">
    <source>
        <dbReference type="SAM" id="MobiDB-lite"/>
    </source>
</evidence>
<feature type="region of interest" description="Disordered" evidence="1">
    <location>
        <begin position="103"/>
        <end position="128"/>
    </location>
</feature>
<dbReference type="AlphaFoldDB" id="A0A392NUH8"/>
<dbReference type="Proteomes" id="UP000265520">
    <property type="component" value="Unassembled WGS sequence"/>
</dbReference>
<name>A0A392NUH8_9FABA</name>
<organism evidence="2 3">
    <name type="scientific">Trifolium medium</name>
    <dbReference type="NCBI Taxonomy" id="97028"/>
    <lineage>
        <taxon>Eukaryota</taxon>
        <taxon>Viridiplantae</taxon>
        <taxon>Streptophyta</taxon>
        <taxon>Embryophyta</taxon>
        <taxon>Tracheophyta</taxon>
        <taxon>Spermatophyta</taxon>
        <taxon>Magnoliopsida</taxon>
        <taxon>eudicotyledons</taxon>
        <taxon>Gunneridae</taxon>
        <taxon>Pentapetalae</taxon>
        <taxon>rosids</taxon>
        <taxon>fabids</taxon>
        <taxon>Fabales</taxon>
        <taxon>Fabaceae</taxon>
        <taxon>Papilionoideae</taxon>
        <taxon>50 kb inversion clade</taxon>
        <taxon>NPAAA clade</taxon>
        <taxon>Hologalegina</taxon>
        <taxon>IRL clade</taxon>
        <taxon>Trifolieae</taxon>
        <taxon>Trifolium</taxon>
    </lineage>
</organism>
<evidence type="ECO:0000313" key="3">
    <source>
        <dbReference type="Proteomes" id="UP000265520"/>
    </source>
</evidence>
<evidence type="ECO:0000313" key="2">
    <source>
        <dbReference type="EMBL" id="MCI02870.1"/>
    </source>
</evidence>
<proteinExistence type="predicted"/>
<accession>A0A392NUH8</accession>